<dbReference type="InterPro" id="IPR036864">
    <property type="entry name" value="Zn2-C6_fun-type_DNA-bd_sf"/>
</dbReference>
<dbReference type="CDD" id="cd00067">
    <property type="entry name" value="GAL4"/>
    <property type="match status" value="1"/>
</dbReference>
<reference evidence="4 5" key="1">
    <citation type="submission" date="2015-09" db="EMBL/GenBank/DDBJ databases">
        <title>Host preference determinants of Valsa canker pathogens revealed by comparative genomics.</title>
        <authorList>
            <person name="Yin Z."/>
            <person name="Huang L."/>
        </authorList>
    </citation>
    <scope>NUCLEOTIDE SEQUENCE [LARGE SCALE GENOMIC DNA]</scope>
    <source>
        <strain evidence="4 5">SXYLt</strain>
    </source>
</reference>
<proteinExistence type="predicted"/>
<organism evidence="4 5">
    <name type="scientific">Cytospora leucostoma</name>
    <dbReference type="NCBI Taxonomy" id="1230097"/>
    <lineage>
        <taxon>Eukaryota</taxon>
        <taxon>Fungi</taxon>
        <taxon>Dikarya</taxon>
        <taxon>Ascomycota</taxon>
        <taxon>Pezizomycotina</taxon>
        <taxon>Sordariomycetes</taxon>
        <taxon>Sordariomycetidae</taxon>
        <taxon>Diaporthales</taxon>
        <taxon>Cytosporaceae</taxon>
        <taxon>Cytospora</taxon>
    </lineage>
</organism>
<comment type="caution">
    <text evidence="4">The sequence shown here is derived from an EMBL/GenBank/DDBJ whole genome shotgun (WGS) entry which is preliminary data.</text>
</comment>
<protein>
    <recommendedName>
        <fullName evidence="3">Zn(2)-C6 fungal-type domain-containing protein</fullName>
    </recommendedName>
</protein>
<feature type="compositionally biased region" description="Basic and acidic residues" evidence="2">
    <location>
        <begin position="262"/>
        <end position="272"/>
    </location>
</feature>
<evidence type="ECO:0000313" key="5">
    <source>
        <dbReference type="Proteomes" id="UP000285146"/>
    </source>
</evidence>
<feature type="domain" description="Zn(2)-C6 fungal-type" evidence="3">
    <location>
        <begin position="349"/>
        <end position="381"/>
    </location>
</feature>
<dbReference type="EMBL" id="LKEB01000002">
    <property type="protein sequence ID" value="ROW17452.1"/>
    <property type="molecule type" value="Genomic_DNA"/>
</dbReference>
<dbReference type="AlphaFoldDB" id="A0A423XLZ1"/>
<feature type="region of interest" description="Disordered" evidence="2">
    <location>
        <begin position="66"/>
        <end position="103"/>
    </location>
</feature>
<dbReference type="InterPro" id="IPR001138">
    <property type="entry name" value="Zn2Cys6_DnaBD"/>
</dbReference>
<dbReference type="InterPro" id="IPR052973">
    <property type="entry name" value="Fungal_sec-metab_reg_TF"/>
</dbReference>
<sequence>MASVISSLTSSIPGFSGTDEDEESGYFVSDNGNAISNHQGMASIPHFPSPTILSQGSWNIIGPAAHQQTVSQAPSPGSQPDVNEPPSAPYHVHPTFENAEDPASRIGHDVTAGFDLTSASLGLGQQTMQRQFAFEVFQHGHVFDMGDMLGGQEATDYNFWYHDGPLLPESHLATVDSQPPSLPQYYIPPSMQTTDGASSPWRAVVEQQSDAAAPEQSDSLSRSSIDRMTPPSRSSIELSPKPPGFLLLTQEPASSKAYEMQVTKRKDRDTATARKPQKKRKRSSSPRAASVPESGENPRLTFLNMNLENWGKGNTDAMSELSRQAQKGRKGALSEDTRASAQAVRDKGACISCHRRKVKCDEQRPCRNCEKDGNRLPQTVCCRVDDFVCVLLPRSIHEHLDKGQMNKFVSDNVESFTLNGIEQHCTVTLSLGPLLASKLVVKASFFTTRPSTSDLFQHCSQVLSKTNAGNVDFEMINAAPIGLDMDVATWKGLRKTVGDYVDSIVQEPKYAYQLTDWAWKTSLPREMLQIMQQYCQQSNSPIVKEALSIYTMQYILTRHLTLTPQSIDALLPINPVRAKGPYMTARLLNRQIKAATDELIRAKVTALLKEFSRRLKKGGREEWAPCFAAFTVLCMVMETMEAAADVLALAEQESEIRESRPAKFKRVHALEINKSIENMPFRQFAFQFHEAYRTTSKDASAKSFNPLGGNNLDEPVNLDSAARNMVLSLKNMMHAKSVELESLATNPSSTMNRNDENEQGKRNVADDYTGHLCKELLRSAIFAESTVPSLSYDYEIYPPNLEIGTAEAAMSYFDTVPVNNGPDKGNESDKGNGPKQDPQPQPMDPCELSLLEASPARLA</sequence>
<keyword evidence="1" id="KW-0539">Nucleus</keyword>
<dbReference type="GO" id="GO:0008270">
    <property type="term" value="F:zinc ion binding"/>
    <property type="evidence" value="ECO:0007669"/>
    <property type="project" value="InterPro"/>
</dbReference>
<feature type="region of interest" description="Disordered" evidence="2">
    <location>
        <begin position="815"/>
        <end position="859"/>
    </location>
</feature>
<feature type="compositionally biased region" description="Polar residues" evidence="2">
    <location>
        <begin position="66"/>
        <end position="81"/>
    </location>
</feature>
<feature type="region of interest" description="Disordered" evidence="2">
    <location>
        <begin position="320"/>
        <end position="339"/>
    </location>
</feature>
<dbReference type="Gene3D" id="4.10.240.10">
    <property type="entry name" value="Zn(2)-C6 fungal-type DNA-binding domain"/>
    <property type="match status" value="1"/>
</dbReference>
<accession>A0A423XLZ1</accession>
<feature type="compositionally biased region" description="Polar residues" evidence="2">
    <location>
        <begin position="206"/>
        <end position="223"/>
    </location>
</feature>
<dbReference type="SUPFAM" id="SSF57701">
    <property type="entry name" value="Zn2/Cys6 DNA-binding domain"/>
    <property type="match status" value="1"/>
</dbReference>
<feature type="compositionally biased region" description="Polar residues" evidence="2">
    <location>
        <begin position="1"/>
        <end position="13"/>
    </location>
</feature>
<dbReference type="GO" id="GO:0000981">
    <property type="term" value="F:DNA-binding transcription factor activity, RNA polymerase II-specific"/>
    <property type="evidence" value="ECO:0007669"/>
    <property type="project" value="InterPro"/>
</dbReference>
<dbReference type="Pfam" id="PF00172">
    <property type="entry name" value="Zn_clus"/>
    <property type="match status" value="1"/>
</dbReference>
<dbReference type="PANTHER" id="PTHR35392:SF5">
    <property type="entry name" value="ZN(2)-C6 FUNGAL-TYPE DOMAIN-CONTAINING PROTEIN"/>
    <property type="match status" value="1"/>
</dbReference>
<dbReference type="PROSITE" id="PS50048">
    <property type="entry name" value="ZN2_CY6_FUNGAL_2"/>
    <property type="match status" value="1"/>
</dbReference>
<evidence type="ECO:0000259" key="3">
    <source>
        <dbReference type="PROSITE" id="PS50048"/>
    </source>
</evidence>
<evidence type="ECO:0000256" key="1">
    <source>
        <dbReference type="ARBA" id="ARBA00023242"/>
    </source>
</evidence>
<gene>
    <name evidence="4" type="ORF">VPNG_00582</name>
</gene>
<dbReference type="InParanoid" id="A0A423XLZ1"/>
<evidence type="ECO:0000313" key="4">
    <source>
        <dbReference type="EMBL" id="ROW17452.1"/>
    </source>
</evidence>
<dbReference type="PANTHER" id="PTHR35392">
    <property type="entry name" value="ZN(II)2CYS6 TRANSCRIPTION FACTOR (EUROFUNG)-RELATED-RELATED"/>
    <property type="match status" value="1"/>
</dbReference>
<dbReference type="SMART" id="SM00066">
    <property type="entry name" value="GAL4"/>
    <property type="match status" value="1"/>
</dbReference>
<feature type="region of interest" description="Disordered" evidence="2">
    <location>
        <begin position="1"/>
        <end position="32"/>
    </location>
</feature>
<name>A0A423XLZ1_9PEZI</name>
<feature type="compositionally biased region" description="Basic residues" evidence="2">
    <location>
        <begin position="275"/>
        <end position="284"/>
    </location>
</feature>
<dbReference type="OrthoDB" id="4226666at2759"/>
<dbReference type="STRING" id="1230097.A0A423XLZ1"/>
<dbReference type="Proteomes" id="UP000285146">
    <property type="component" value="Unassembled WGS sequence"/>
</dbReference>
<keyword evidence="5" id="KW-1185">Reference proteome</keyword>
<feature type="region of interest" description="Disordered" evidence="2">
    <location>
        <begin position="206"/>
        <end position="302"/>
    </location>
</feature>
<evidence type="ECO:0000256" key="2">
    <source>
        <dbReference type="SAM" id="MobiDB-lite"/>
    </source>
</evidence>